<gene>
    <name evidence="1" type="ORF">OG863_22645</name>
</gene>
<accession>A0ABZ1FJE4</accession>
<organism evidence="1 2">
    <name type="scientific">Streptomyces decoyicus</name>
    <dbReference type="NCBI Taxonomy" id="249567"/>
    <lineage>
        <taxon>Bacteria</taxon>
        <taxon>Bacillati</taxon>
        <taxon>Actinomycetota</taxon>
        <taxon>Actinomycetes</taxon>
        <taxon>Kitasatosporales</taxon>
        <taxon>Streptomycetaceae</taxon>
        <taxon>Streptomyces</taxon>
    </lineage>
</organism>
<dbReference type="Proteomes" id="UP001344251">
    <property type="component" value="Chromosome"/>
</dbReference>
<protein>
    <submittedName>
        <fullName evidence="1">Uncharacterized protein</fullName>
    </submittedName>
</protein>
<keyword evidence="2" id="KW-1185">Reference proteome</keyword>
<proteinExistence type="predicted"/>
<reference evidence="1 2" key="1">
    <citation type="submission" date="2022-10" db="EMBL/GenBank/DDBJ databases">
        <title>The complete genomes of actinobacterial strains from the NBC collection.</title>
        <authorList>
            <person name="Joergensen T.S."/>
            <person name="Alvarez Arevalo M."/>
            <person name="Sterndorff E.B."/>
            <person name="Faurdal D."/>
            <person name="Vuksanovic O."/>
            <person name="Mourched A.-S."/>
            <person name="Charusanti P."/>
            <person name="Shaw S."/>
            <person name="Blin K."/>
            <person name="Weber T."/>
        </authorList>
    </citation>
    <scope>NUCLEOTIDE SEQUENCE [LARGE SCALE GENOMIC DNA]</scope>
    <source>
        <strain evidence="1 2">NBC 01774</strain>
    </source>
</reference>
<evidence type="ECO:0000313" key="1">
    <source>
        <dbReference type="EMBL" id="WSB70524.1"/>
    </source>
</evidence>
<dbReference type="RefSeq" id="WP_326620074.1">
    <property type="nucleotide sequence ID" value="NZ_CP109106.1"/>
</dbReference>
<evidence type="ECO:0000313" key="2">
    <source>
        <dbReference type="Proteomes" id="UP001344251"/>
    </source>
</evidence>
<dbReference type="EMBL" id="CP109106">
    <property type="protein sequence ID" value="WSB70524.1"/>
    <property type="molecule type" value="Genomic_DNA"/>
</dbReference>
<sequence>MPGEKWQALPGKKKARNTLVVAGFTLSRHTASTGDPEPAGRVAVLPGWVWGRALTVIELRPDTLANGGDSDRSTFSLIVSRQEYPS</sequence>
<name>A0ABZ1FJE4_9ACTN</name>